<evidence type="ECO:0000313" key="2">
    <source>
        <dbReference type="Proteomes" id="UP000230956"/>
    </source>
</evidence>
<name>A0A2M7T9G8_9ACTN</name>
<dbReference type="AlphaFoldDB" id="A0A2M7T9G8"/>
<dbReference type="EMBL" id="PFNG01000072">
    <property type="protein sequence ID" value="PIZ41030.1"/>
    <property type="molecule type" value="Genomic_DNA"/>
</dbReference>
<evidence type="ECO:0000313" key="1">
    <source>
        <dbReference type="EMBL" id="PIZ41030.1"/>
    </source>
</evidence>
<dbReference type="Proteomes" id="UP000230956">
    <property type="component" value="Unassembled WGS sequence"/>
</dbReference>
<dbReference type="RefSeq" id="WP_287007009.1">
    <property type="nucleotide sequence ID" value="NZ_PFKS01000028.1"/>
</dbReference>
<comment type="caution">
    <text evidence="1">The sequence shown here is derived from an EMBL/GenBank/DDBJ whole genome shotgun (WGS) entry which is preliminary data.</text>
</comment>
<sequence>MASVLSCAIAYSSLNTGQFAEGLLKLAFAKMESYQADDADDGGIATNYGEEHRASFTVEALFLLKKLGYAS</sequence>
<organism evidence="1 2">
    <name type="scientific">Candidatus Aquicultor secundus</name>
    <dbReference type="NCBI Taxonomy" id="1973895"/>
    <lineage>
        <taxon>Bacteria</taxon>
        <taxon>Bacillati</taxon>
        <taxon>Actinomycetota</taxon>
        <taxon>Candidatus Aquicultoria</taxon>
        <taxon>Candidatus Aquicultorales</taxon>
        <taxon>Candidatus Aquicultoraceae</taxon>
        <taxon>Candidatus Aquicultor</taxon>
    </lineage>
</organism>
<proteinExistence type="predicted"/>
<gene>
    <name evidence="1" type="ORF">COY37_03010</name>
</gene>
<protein>
    <submittedName>
        <fullName evidence="1">Uncharacterized protein</fullName>
    </submittedName>
</protein>
<accession>A0A2M7T9G8</accession>
<reference evidence="2" key="1">
    <citation type="submission" date="2017-09" db="EMBL/GenBank/DDBJ databases">
        <title>Depth-based differentiation of microbial function through sediment-hosted aquifers and enrichment of novel symbionts in the deep terrestrial subsurface.</title>
        <authorList>
            <person name="Probst A.J."/>
            <person name="Ladd B."/>
            <person name="Jarett J.K."/>
            <person name="Geller-Mcgrath D.E."/>
            <person name="Sieber C.M.K."/>
            <person name="Emerson J.B."/>
            <person name="Anantharaman K."/>
            <person name="Thomas B.C."/>
            <person name="Malmstrom R."/>
            <person name="Stieglmeier M."/>
            <person name="Klingl A."/>
            <person name="Woyke T."/>
            <person name="Ryan C.M."/>
            <person name="Banfield J.F."/>
        </authorList>
    </citation>
    <scope>NUCLEOTIDE SEQUENCE [LARGE SCALE GENOMIC DNA]</scope>
</reference>